<comment type="caution">
    <text evidence="1">The sequence shown here is derived from an EMBL/GenBank/DDBJ whole genome shotgun (WGS) entry which is preliminary data.</text>
</comment>
<gene>
    <name evidence="1" type="primary">hpnC</name>
    <name evidence="1" type="ORF">L2A60_01660</name>
</gene>
<dbReference type="PANTHER" id="PTHR31480">
    <property type="entry name" value="BIFUNCTIONAL LYCOPENE CYCLASE/PHYTOENE SYNTHASE"/>
    <property type="match status" value="1"/>
</dbReference>
<sequence>MSADLAAPNVETWSGKDRGDENFPVGSWLIRADLRRHVHAYYAFARNADDIADHPDLASAQKIARLDAMEAVLTGAAAEGSPSAARLRTSLAQTGVSAVHARELLIAFRQDAVKRRYADWGELMDYCRYSAAPVGRYVLDLHGESEATWPASDALCASLQVMNHLQDCAKDFAELDRSYLPGAWLAREGATAEDVRAPKTGPGLRRVFDAMLAETALLNDQARALPGLVRARRLRVETAIICGLARRLHARLRRGDPLAARVRLRTPDAIGAILASLPRFA</sequence>
<proteinExistence type="predicted"/>
<dbReference type="SUPFAM" id="SSF48576">
    <property type="entry name" value="Terpenoid synthases"/>
    <property type="match status" value="1"/>
</dbReference>
<dbReference type="SFLD" id="SFLDG01018">
    <property type="entry name" value="Squalene/Phytoene_Synthase_Lik"/>
    <property type="match status" value="1"/>
</dbReference>
<dbReference type="EMBL" id="JAKGBZ010000002">
    <property type="protein sequence ID" value="MCF3945390.1"/>
    <property type="molecule type" value="Genomic_DNA"/>
</dbReference>
<dbReference type="InterPro" id="IPR044843">
    <property type="entry name" value="Trans_IPPS_bact-type"/>
</dbReference>
<organism evidence="1 2">
    <name type="scientific">Acidiphilium iwatense</name>
    <dbReference type="NCBI Taxonomy" id="768198"/>
    <lineage>
        <taxon>Bacteria</taxon>
        <taxon>Pseudomonadati</taxon>
        <taxon>Pseudomonadota</taxon>
        <taxon>Alphaproteobacteria</taxon>
        <taxon>Acetobacterales</taxon>
        <taxon>Acidocellaceae</taxon>
        <taxon>Acidiphilium</taxon>
    </lineage>
</organism>
<dbReference type="InterPro" id="IPR008949">
    <property type="entry name" value="Isoprenoid_synthase_dom_sf"/>
</dbReference>
<accession>A0ABS9DRM0</accession>
<dbReference type="InterPro" id="IPR017827">
    <property type="entry name" value="HSQ_synthase_HpnC"/>
</dbReference>
<keyword evidence="2" id="KW-1185">Reference proteome</keyword>
<dbReference type="Pfam" id="PF00494">
    <property type="entry name" value="SQS_PSY"/>
    <property type="match status" value="1"/>
</dbReference>
<dbReference type="SFLD" id="SFLDS00005">
    <property type="entry name" value="Isoprenoid_Synthase_Type_I"/>
    <property type="match status" value="1"/>
</dbReference>
<name>A0ABS9DRM0_9PROT</name>
<reference evidence="1 2" key="1">
    <citation type="submission" date="2022-01" db="EMBL/GenBank/DDBJ databases">
        <authorList>
            <person name="Won M."/>
            <person name="Kim S.-J."/>
            <person name="Kwon S.-W."/>
        </authorList>
    </citation>
    <scope>NUCLEOTIDE SEQUENCE [LARGE SCALE GENOMIC DNA]</scope>
    <source>
        <strain evidence="1 2">KCTC 23505</strain>
    </source>
</reference>
<dbReference type="Proteomes" id="UP001521209">
    <property type="component" value="Unassembled WGS sequence"/>
</dbReference>
<dbReference type="SFLD" id="SFLDG01212">
    <property type="entry name" value="Phytoene_synthase_like"/>
    <property type="match status" value="1"/>
</dbReference>
<protein>
    <submittedName>
        <fullName evidence="1">Squalene synthase HpnC</fullName>
        <ecNumber evidence="1">2.5.1.21</ecNumber>
    </submittedName>
</protein>
<keyword evidence="1" id="KW-0808">Transferase</keyword>
<dbReference type="Gene3D" id="1.10.600.10">
    <property type="entry name" value="Farnesyl Diphosphate Synthase"/>
    <property type="match status" value="1"/>
</dbReference>
<dbReference type="GO" id="GO:0051996">
    <property type="term" value="F:squalene synthase [NAD(P)H] activity"/>
    <property type="evidence" value="ECO:0007669"/>
    <property type="project" value="UniProtKB-EC"/>
</dbReference>
<dbReference type="InterPro" id="IPR002060">
    <property type="entry name" value="Squ/phyt_synthse"/>
</dbReference>
<dbReference type="EC" id="2.5.1.21" evidence="1"/>
<dbReference type="RefSeq" id="WP_235702631.1">
    <property type="nucleotide sequence ID" value="NZ_JAKGBZ010000002.1"/>
</dbReference>
<evidence type="ECO:0000313" key="2">
    <source>
        <dbReference type="Proteomes" id="UP001521209"/>
    </source>
</evidence>
<evidence type="ECO:0000313" key="1">
    <source>
        <dbReference type="EMBL" id="MCF3945390.1"/>
    </source>
</evidence>
<dbReference type="NCBIfam" id="TIGR03464">
    <property type="entry name" value="HpnC"/>
    <property type="match status" value="1"/>
</dbReference>